<dbReference type="STRING" id="44316.ENSEGOP00005021310"/>
<dbReference type="Proteomes" id="UP000276834">
    <property type="component" value="Unassembled WGS sequence"/>
</dbReference>
<reference evidence="2 3" key="1">
    <citation type="journal article" date="2018" name="Proc. R. Soc. B">
        <title>A non-coding region near Follistatin controls head colour polymorphism in the Gouldian finch.</title>
        <authorList>
            <person name="Toomey M.B."/>
            <person name="Marques C.I."/>
            <person name="Andrade P."/>
            <person name="Araujo P.M."/>
            <person name="Sabatino S."/>
            <person name="Gazda M.A."/>
            <person name="Afonso S."/>
            <person name="Lopes R.J."/>
            <person name="Corbo J.C."/>
            <person name="Carneiro M."/>
        </authorList>
    </citation>
    <scope>NUCLEOTIDE SEQUENCE [LARGE SCALE GENOMIC DNA]</scope>
    <source>
        <strain evidence="2">Red01</strain>
        <tissue evidence="2">Muscle</tissue>
    </source>
</reference>
<name>A0A3L8RSE5_CHLGU</name>
<feature type="compositionally biased region" description="Basic and acidic residues" evidence="1">
    <location>
        <begin position="1277"/>
        <end position="1287"/>
    </location>
</feature>
<proteinExistence type="predicted"/>
<accession>A0A3L8RSE5</accession>
<dbReference type="OrthoDB" id="289247at2759"/>
<dbReference type="EMBL" id="QUSF01000372">
    <property type="protein sequence ID" value="RLV82459.1"/>
    <property type="molecule type" value="Genomic_DNA"/>
</dbReference>
<evidence type="ECO:0000313" key="2">
    <source>
        <dbReference type="EMBL" id="RLV82459.1"/>
    </source>
</evidence>
<evidence type="ECO:0000256" key="1">
    <source>
        <dbReference type="SAM" id="MobiDB-lite"/>
    </source>
</evidence>
<comment type="caution">
    <text evidence="2">The sequence shown here is derived from an EMBL/GenBank/DDBJ whole genome shotgun (WGS) entry which is preliminary data.</text>
</comment>
<organism evidence="2 3">
    <name type="scientific">Chloebia gouldiae</name>
    <name type="common">Gouldian finch</name>
    <name type="synonym">Erythrura gouldiae</name>
    <dbReference type="NCBI Taxonomy" id="44316"/>
    <lineage>
        <taxon>Eukaryota</taxon>
        <taxon>Metazoa</taxon>
        <taxon>Chordata</taxon>
        <taxon>Craniata</taxon>
        <taxon>Vertebrata</taxon>
        <taxon>Euteleostomi</taxon>
        <taxon>Archelosauria</taxon>
        <taxon>Archosauria</taxon>
        <taxon>Dinosauria</taxon>
        <taxon>Saurischia</taxon>
        <taxon>Theropoda</taxon>
        <taxon>Coelurosauria</taxon>
        <taxon>Aves</taxon>
        <taxon>Neognathae</taxon>
        <taxon>Neoaves</taxon>
        <taxon>Telluraves</taxon>
        <taxon>Australaves</taxon>
        <taxon>Passeriformes</taxon>
        <taxon>Passeroidea</taxon>
        <taxon>Passeridae</taxon>
        <taxon>Chloebia</taxon>
    </lineage>
</organism>
<protein>
    <submittedName>
        <fullName evidence="2">Uncharacterized protein</fullName>
    </submittedName>
</protein>
<keyword evidence="3" id="KW-1185">Reference proteome</keyword>
<feature type="region of interest" description="Disordered" evidence="1">
    <location>
        <begin position="1274"/>
        <end position="1293"/>
    </location>
</feature>
<gene>
    <name evidence="2" type="ORF">DV515_00016628</name>
</gene>
<evidence type="ECO:0000313" key="3">
    <source>
        <dbReference type="Proteomes" id="UP000276834"/>
    </source>
</evidence>
<sequence>MGLIIGKGGFPGAASPGGDFPWCWVLPGSLFTLLCFVLQIFRRADKNGECSVPAAAPLPAWLWLKQSGSFPLRGLAARGSFSASPGLQSLPRGWGMGSPNSPPMPHAGHSPFQALLLPRGCQASAWSLTGLGFTGAPGWVVLFLGAPGAPGIWELGSAAQFLVQQHHNGAFRKGLKFHLQFQQQLPVFLLGWWAMLSGRFHAQPSHAAPGCSVALTGDVGRRVFKAPSSEPCDTGWAESQTLPLLTQELLVTYVRAAFHPNGAIQRALWARLGFSSQIFGYFLPRWGLCTQLVAVGESVLALGGTGVSSNIGVLLGDKGLQLPPCLGGRWILPVLLALEAEDGSSLGVGMAERKACCPWQPCKVAPLGFWCELVLAAREWPQQPWGLPAVLCAALPVPWGCRGWGTWERLHRGEKGADLLLDNSQRDADGSSLSHPTGNGSELSWWLLVPAETSPSPSCLDNVCTRCPHPLCGGFYPSLRGEPGLCCGCCSARALAALQQLCRLQAAARNKGENFRRSRTFLQCTLVPQTPVSVSGRAAQRWDQQKRGAVALQVYLAQSPAQISCCGFKIAELNPSLTLPLCAASELQSPCPGSATPQVMFPCFEPLPPVKGGQGDVAMVSHPLGNSTAALLVLLESLANSRYCHFLHVLWALRAALPPWLGPPEQILQHHADPSQNLGLFLNIPPSLSTPAAPLAPREGPAQALQGCQGGFDKGGGLAPASRILEPDPCFHGLQGRNNHSGGLQPHSTWALREGRGGGAAGGALATGRTWAELRDEQGGSPGWILGGRGWVEEAAPGLRNGAATQLASQGCGASPSLPHSVLQEMLVEQIFLLLQPHGCCRSGIFLPWRASPPQGVCGGACVCLTWAGLGGIEGPCGWIPAQRLWVREVAQPHPRVAQPSCSASCASAGAGILHKGGVFLWSSRAGGDGPGLLWECSGGESCSSGNAGGRGCCGVPKSDWIQVGMLGSSPGRSISPWDAGIFSAMQGHSVAMDSRDLLEGGLAVGEMKKKLPREQQRTGGAEMEVLRKLTMLFCRAADYFSAYLGEYRNVLSALETLNTAVLAAMDKTKLVRMAPGSPLLLNVEFGGWRQQTPQMKGCLCMLGTQPGGGEGQQPGTNGWVPAAPRSVLPTDAFSEPEQRVAHPAAWLKTCPAGLMPGLCSQHRVVAVEKGQERRCNSCSPSLVQPLFSQPGAAFIPEPVLTLSPQPVLMEAVWRLLIRASSEPRLTVGKGSAGRAQGPAAPSAPEMCQRVQLQGNALPVKQVRGIIPVNAPLTSWSDREGKGDQPHTHHSGVFQCSQHCSQPGGTCADQVL</sequence>